<comment type="similarity">
    <text evidence="2">Belongs to the major facilitator superfamily. Sugar transporter (TC 2.A.1.1) family.</text>
</comment>
<keyword evidence="4 11" id="KW-0812">Transmembrane</keyword>
<feature type="transmembrane region" description="Helical" evidence="11">
    <location>
        <begin position="545"/>
        <end position="565"/>
    </location>
</feature>
<dbReference type="PROSITE" id="PS00217">
    <property type="entry name" value="SUGAR_TRANSPORT_2"/>
    <property type="match status" value="1"/>
</dbReference>
<dbReference type="EMBL" id="CAVNYO010000397">
    <property type="protein sequence ID" value="CAK5273613.1"/>
    <property type="molecule type" value="Genomic_DNA"/>
</dbReference>
<evidence type="ECO:0000256" key="7">
    <source>
        <dbReference type="ARBA" id="ARBA00023136"/>
    </source>
</evidence>
<evidence type="ECO:0000256" key="10">
    <source>
        <dbReference type="SAM" id="MobiDB-lite"/>
    </source>
</evidence>
<dbReference type="InterPro" id="IPR036259">
    <property type="entry name" value="MFS_trans_sf"/>
</dbReference>
<dbReference type="GO" id="GO:0005351">
    <property type="term" value="F:carbohydrate:proton symporter activity"/>
    <property type="evidence" value="ECO:0007669"/>
    <property type="project" value="TreeGrafter"/>
</dbReference>
<feature type="region of interest" description="Disordered" evidence="10">
    <location>
        <begin position="667"/>
        <end position="687"/>
    </location>
</feature>
<evidence type="ECO:0000256" key="11">
    <source>
        <dbReference type="SAM" id="Phobius"/>
    </source>
</evidence>
<dbReference type="InterPro" id="IPR020846">
    <property type="entry name" value="MFS_dom"/>
</dbReference>
<dbReference type="NCBIfam" id="TIGR00879">
    <property type="entry name" value="SP"/>
    <property type="match status" value="1"/>
</dbReference>
<dbReference type="Proteomes" id="UP001295794">
    <property type="component" value="Unassembled WGS sequence"/>
</dbReference>
<keyword evidence="6 11" id="KW-1133">Transmembrane helix</keyword>
<evidence type="ECO:0000313" key="14">
    <source>
        <dbReference type="Proteomes" id="UP001295794"/>
    </source>
</evidence>
<feature type="transmembrane region" description="Helical" evidence="11">
    <location>
        <begin position="342"/>
        <end position="365"/>
    </location>
</feature>
<feature type="transmembrane region" description="Helical" evidence="11">
    <location>
        <begin position="503"/>
        <end position="525"/>
    </location>
</feature>
<feature type="transmembrane region" description="Helical" evidence="11">
    <location>
        <begin position="275"/>
        <end position="298"/>
    </location>
</feature>
<feature type="transmembrane region" description="Helical" evidence="11">
    <location>
        <begin position="218"/>
        <end position="241"/>
    </location>
</feature>
<comment type="subcellular location">
    <subcellularLocation>
        <location evidence="1">Membrane</location>
        <topology evidence="1">Multi-pass membrane protein</topology>
    </subcellularLocation>
</comment>
<dbReference type="PANTHER" id="PTHR48022:SF34">
    <property type="entry name" value="MAJOR FACILITATOR SUPERFAMILY (MFS) PROFILE DOMAIN-CONTAINING PROTEIN-RELATED"/>
    <property type="match status" value="1"/>
</dbReference>
<dbReference type="GO" id="GO:0016020">
    <property type="term" value="C:membrane"/>
    <property type="evidence" value="ECO:0007669"/>
    <property type="project" value="UniProtKB-SubCell"/>
</dbReference>
<evidence type="ECO:0000256" key="1">
    <source>
        <dbReference type="ARBA" id="ARBA00004141"/>
    </source>
</evidence>
<dbReference type="AlphaFoldDB" id="A0AAD2HCD3"/>
<feature type="transmembrane region" description="Helical" evidence="11">
    <location>
        <begin position="474"/>
        <end position="496"/>
    </location>
</feature>
<protein>
    <recommendedName>
        <fullName evidence="8">Quinate transporter</fullName>
    </recommendedName>
</protein>
<keyword evidence="7 11" id="KW-0472">Membrane</keyword>
<feature type="transmembrane region" description="Helical" evidence="11">
    <location>
        <begin position="172"/>
        <end position="198"/>
    </location>
</feature>
<gene>
    <name evidence="13" type="ORF">MYCIT1_LOCUS20183</name>
</gene>
<dbReference type="FunFam" id="1.20.1250.20:FF:000026">
    <property type="entry name" value="MFS quinate transporter QutD"/>
    <property type="match status" value="1"/>
</dbReference>
<name>A0AAD2HCD3_9AGAR</name>
<feature type="domain" description="Major facilitator superfamily (MFS) profile" evidence="12">
    <location>
        <begin position="174"/>
        <end position="631"/>
    </location>
</feature>
<evidence type="ECO:0000256" key="4">
    <source>
        <dbReference type="ARBA" id="ARBA00022692"/>
    </source>
</evidence>
<dbReference type="Pfam" id="PF00083">
    <property type="entry name" value="Sugar_tr"/>
    <property type="match status" value="1"/>
</dbReference>
<proteinExistence type="inferred from homology"/>
<evidence type="ECO:0000256" key="5">
    <source>
        <dbReference type="ARBA" id="ARBA00022911"/>
    </source>
</evidence>
<dbReference type="PRINTS" id="PR00171">
    <property type="entry name" value="SUGRTRNSPORT"/>
</dbReference>
<evidence type="ECO:0000256" key="8">
    <source>
        <dbReference type="ARBA" id="ARBA00043213"/>
    </source>
</evidence>
<evidence type="ECO:0000256" key="3">
    <source>
        <dbReference type="ARBA" id="ARBA00022448"/>
    </source>
</evidence>
<dbReference type="InterPro" id="IPR050360">
    <property type="entry name" value="MFS_Sugar_Transporters"/>
</dbReference>
<accession>A0AAD2HCD3</accession>
<reference evidence="13" key="1">
    <citation type="submission" date="2023-11" db="EMBL/GenBank/DDBJ databases">
        <authorList>
            <person name="De Vega J J."/>
            <person name="De Vega J J."/>
        </authorList>
    </citation>
    <scope>NUCLEOTIDE SEQUENCE</scope>
</reference>
<evidence type="ECO:0000256" key="9">
    <source>
        <dbReference type="ARBA" id="ARBA00049119"/>
    </source>
</evidence>
<keyword evidence="5" id="KW-0672">Quinate metabolism</keyword>
<dbReference type="PROSITE" id="PS00216">
    <property type="entry name" value="SUGAR_TRANSPORT_1"/>
    <property type="match status" value="1"/>
</dbReference>
<keyword evidence="3" id="KW-0813">Transport</keyword>
<keyword evidence="14" id="KW-1185">Reference proteome</keyword>
<dbReference type="PANTHER" id="PTHR48022">
    <property type="entry name" value="PLASTIDIC GLUCOSE TRANSPORTER 4"/>
    <property type="match status" value="1"/>
</dbReference>
<feature type="transmembrane region" description="Helical" evidence="11">
    <location>
        <begin position="310"/>
        <end position="330"/>
    </location>
</feature>
<evidence type="ECO:0000256" key="6">
    <source>
        <dbReference type="ARBA" id="ARBA00022989"/>
    </source>
</evidence>
<dbReference type="InterPro" id="IPR005828">
    <property type="entry name" value="MFS_sugar_transport-like"/>
</dbReference>
<evidence type="ECO:0000259" key="12">
    <source>
        <dbReference type="PROSITE" id="PS50850"/>
    </source>
</evidence>
<dbReference type="Gene3D" id="1.20.1250.20">
    <property type="entry name" value="MFS general substrate transporter like domains"/>
    <property type="match status" value="1"/>
</dbReference>
<organism evidence="13 14">
    <name type="scientific">Mycena citricolor</name>
    <dbReference type="NCBI Taxonomy" id="2018698"/>
    <lineage>
        <taxon>Eukaryota</taxon>
        <taxon>Fungi</taxon>
        <taxon>Dikarya</taxon>
        <taxon>Basidiomycota</taxon>
        <taxon>Agaricomycotina</taxon>
        <taxon>Agaricomycetes</taxon>
        <taxon>Agaricomycetidae</taxon>
        <taxon>Agaricales</taxon>
        <taxon>Marasmiineae</taxon>
        <taxon>Mycenaceae</taxon>
        <taxon>Mycena</taxon>
    </lineage>
</organism>
<feature type="transmembrane region" description="Helical" evidence="11">
    <location>
        <begin position="577"/>
        <end position="594"/>
    </location>
</feature>
<feature type="transmembrane region" description="Helical" evidence="11">
    <location>
        <begin position="248"/>
        <end position="269"/>
    </location>
</feature>
<evidence type="ECO:0000313" key="13">
    <source>
        <dbReference type="EMBL" id="CAK5273613.1"/>
    </source>
</evidence>
<feature type="transmembrane region" description="Helical" evidence="11">
    <location>
        <begin position="606"/>
        <end position="627"/>
    </location>
</feature>
<feature type="transmembrane region" description="Helical" evidence="11">
    <location>
        <begin position="432"/>
        <end position="454"/>
    </location>
</feature>
<sequence>MLTSLQPIMLFVLEDWDPPPNPVWFSDYSVESTRSGPITEGRCSQLTEVRCPSGDRYSPAPHALISSQFTEAGLAYQEAGSCNSRRSRLGPWRRQVSRPIALCRRRPVPRNPMSSSTAADGRFRRKTIHISSAGGCGGWVYRPCPRAPSHTMVNLRRIEDRPTPEAVYNWRVYVNAIVAAWGAVAGYDSAFIGTSISLTSFKSEFGMLELSTNELNIITGNIVSVFQVGAFFGAFAGYGLGYFFGRKLGLVIASGIFVVGAALQCAASSSTGLGIMYAGRVIVGVGVGIASNLAPIYIAEISPPAIRGRLIGLYELCWQAGGVVGFWINYGVTQHIPPSRKQWLIAFAVQLVPGGILFLGALFLVESPRWLAIKDRSGQALRNLCILRNLPADAPYVVEELAEIEAGIIHERSLAGAGFFGPMLSVFRSPALTYRLFLGCSLFVWQNATGINAINYYSPTIFKSIGITGSSTPLLTTGVYGIIKLTGALVWLLYLVDSFGRRAVLLVGSVGGAISMFYIGAYIAIAKPQDHVTATITPGGRSAIAFFYLWTVFYGPTWNGTPFVFGAEIFPQHLRTFTQACIAGCLWLCVFLITRFTPQMFQTMGYGAYLFFASLMVLSIPFVVGLIPETKQIPLERMEELFAPDLKPWRAHSTVIARVHESHAARTGDDAASIDDDKPTVFQEEHA</sequence>
<dbReference type="PROSITE" id="PS50850">
    <property type="entry name" value="MFS"/>
    <property type="match status" value="1"/>
</dbReference>
<comment type="caution">
    <text evidence="13">The sequence shown here is derived from an EMBL/GenBank/DDBJ whole genome shotgun (WGS) entry which is preliminary data.</text>
</comment>
<dbReference type="SUPFAM" id="SSF103473">
    <property type="entry name" value="MFS general substrate transporter"/>
    <property type="match status" value="1"/>
</dbReference>
<comment type="catalytic activity">
    <reaction evidence="9">
        <text>myo-inositol(out) + H(+)(out) = myo-inositol(in) + H(+)(in)</text>
        <dbReference type="Rhea" id="RHEA:60364"/>
        <dbReference type="ChEBI" id="CHEBI:15378"/>
        <dbReference type="ChEBI" id="CHEBI:17268"/>
    </reaction>
</comment>
<dbReference type="InterPro" id="IPR003663">
    <property type="entry name" value="Sugar/inositol_transpt"/>
</dbReference>
<dbReference type="InterPro" id="IPR005829">
    <property type="entry name" value="Sugar_transporter_CS"/>
</dbReference>
<evidence type="ECO:0000256" key="2">
    <source>
        <dbReference type="ARBA" id="ARBA00010992"/>
    </source>
</evidence>